<name>A0A1M2URP4_MARNT</name>
<evidence type="ECO:0000313" key="3">
    <source>
        <dbReference type="EMBL" id="OJS97972.1"/>
    </source>
</evidence>
<proteinExistence type="predicted"/>
<dbReference type="Gene3D" id="3.90.220.20">
    <property type="entry name" value="DNA methylase specificity domains"/>
    <property type="match status" value="2"/>
</dbReference>
<keyword evidence="4" id="KW-1185">Reference proteome</keyword>
<dbReference type="InterPro" id="IPR044946">
    <property type="entry name" value="Restrct_endonuc_typeI_TRD_sf"/>
</dbReference>
<keyword evidence="2" id="KW-0238">DNA-binding</keyword>
<dbReference type="RefSeq" id="WP_072678468.1">
    <property type="nucleotide sequence ID" value="NZ_MPKY01000004.1"/>
</dbReference>
<accession>A0A1M2URP4</accession>
<evidence type="ECO:0008006" key="5">
    <source>
        <dbReference type="Google" id="ProtNLM"/>
    </source>
</evidence>
<dbReference type="REBASE" id="187307">
    <property type="entry name" value="S.MhySTW2ORF16770P"/>
</dbReference>
<dbReference type="PANTHER" id="PTHR43140">
    <property type="entry name" value="TYPE-1 RESTRICTION ENZYME ECOKI SPECIFICITY PROTEIN"/>
    <property type="match status" value="1"/>
</dbReference>
<dbReference type="PANTHER" id="PTHR43140:SF1">
    <property type="entry name" value="TYPE I RESTRICTION ENZYME ECOKI SPECIFICITY SUBUNIT"/>
    <property type="match status" value="1"/>
</dbReference>
<sequence length="442" mass="49388">MTGAGELPKYEAYKDSGIDWIGDLPVGWGLVPIRSIFKFRNEKNDPVKTEEILSLSIAKGVTKYSEEGRGGNKRKDDLSAYKIAHPGDIVLNSMNVIVGAVGMSRFYGAISPVYYALYAHKDDDFTRYYEKIFLNEGFQRGLLKFGKGILIKLSGTGKLNTIRMKISTDDLKSLYFPRPSLIEQKFISEFLDKKTTQIDEAIAIKEQQIALLKERKQIIIQKAVTQGLDPNVPMKDSGVGWIGEIPAHWDIAIAKHVLRKLDRPRKKNGNTVICSNHGCSKLLGDVSQGLVSLTQHDYQGVNEGDLLVHGMDTWHGAIAISEHSGDCTSVVHVCDSDHNKGYIAYFLKMLAIMNVYKVISNGVRGNTSDFRSWSKFGDIELILPPRYEQDLIVELLNEQHQKTDHAIELAQQQIAGFKEYKASLINSAVTGKIRITPDMVEA</sequence>
<gene>
    <name evidence="3" type="ORF">BEE62_16775</name>
</gene>
<dbReference type="InterPro" id="IPR051212">
    <property type="entry name" value="Type-I_RE_S_subunit"/>
</dbReference>
<evidence type="ECO:0000256" key="1">
    <source>
        <dbReference type="ARBA" id="ARBA00022747"/>
    </source>
</evidence>
<dbReference type="Proteomes" id="UP000183986">
    <property type="component" value="Unassembled WGS sequence"/>
</dbReference>
<reference evidence="3" key="1">
    <citation type="submission" date="2016-11" db="EMBL/GenBank/DDBJ databases">
        <title>Draft Genome Sequence of Marinobacter hydrocarbonoclasticus strain STW2, a polyaromatic aromatic hydrocarbon degrading and denitrifying bacterium from rhizosphere of Seagrass Enhalus acodoides.</title>
        <authorList>
            <person name="Ling J."/>
            <person name="Dong J."/>
        </authorList>
    </citation>
    <scope>NUCLEOTIDE SEQUENCE [LARGE SCALE GENOMIC DNA]</scope>
    <source>
        <strain evidence="3">STW2</strain>
    </source>
</reference>
<comment type="caution">
    <text evidence="3">The sequence shown here is derived from an EMBL/GenBank/DDBJ whole genome shotgun (WGS) entry which is preliminary data.</text>
</comment>
<dbReference type="AlphaFoldDB" id="A0A1M2URP4"/>
<keyword evidence="1" id="KW-0680">Restriction system</keyword>
<dbReference type="SUPFAM" id="SSF116734">
    <property type="entry name" value="DNA methylase specificity domain"/>
    <property type="match status" value="2"/>
</dbReference>
<organism evidence="3 4">
    <name type="scientific">Marinobacter nauticus</name>
    <name type="common">Marinobacter hydrocarbonoclasticus</name>
    <name type="synonym">Marinobacter aquaeolei</name>
    <dbReference type="NCBI Taxonomy" id="2743"/>
    <lineage>
        <taxon>Bacteria</taxon>
        <taxon>Pseudomonadati</taxon>
        <taxon>Pseudomonadota</taxon>
        <taxon>Gammaproteobacteria</taxon>
        <taxon>Pseudomonadales</taxon>
        <taxon>Marinobacteraceae</taxon>
        <taxon>Marinobacter</taxon>
    </lineage>
</organism>
<evidence type="ECO:0000313" key="4">
    <source>
        <dbReference type="Proteomes" id="UP000183986"/>
    </source>
</evidence>
<evidence type="ECO:0000256" key="2">
    <source>
        <dbReference type="ARBA" id="ARBA00023125"/>
    </source>
</evidence>
<protein>
    <recommendedName>
        <fullName evidence="5">Restriction endonuclease subunit S</fullName>
    </recommendedName>
</protein>
<dbReference type="OrthoDB" id="9798929at2"/>
<dbReference type="EMBL" id="MPKY01000004">
    <property type="protein sequence ID" value="OJS97972.1"/>
    <property type="molecule type" value="Genomic_DNA"/>
</dbReference>
<dbReference type="GO" id="GO:0009307">
    <property type="term" value="P:DNA restriction-modification system"/>
    <property type="evidence" value="ECO:0007669"/>
    <property type="project" value="UniProtKB-KW"/>
</dbReference>
<dbReference type="GO" id="GO:0003677">
    <property type="term" value="F:DNA binding"/>
    <property type="evidence" value="ECO:0007669"/>
    <property type="project" value="UniProtKB-KW"/>
</dbReference>